<accession>A0A1H0JSM9</accession>
<protein>
    <submittedName>
        <fullName evidence="1">Uncharacterized protein</fullName>
    </submittedName>
</protein>
<dbReference type="Proteomes" id="UP000198827">
    <property type="component" value="Chromosome I"/>
</dbReference>
<organism evidence="1 2">
    <name type="scientific">Pseudomonas arsenicoxydans</name>
    <dbReference type="NCBI Taxonomy" id="702115"/>
    <lineage>
        <taxon>Bacteria</taxon>
        <taxon>Pseudomonadati</taxon>
        <taxon>Pseudomonadota</taxon>
        <taxon>Gammaproteobacteria</taxon>
        <taxon>Pseudomonadales</taxon>
        <taxon>Pseudomonadaceae</taxon>
        <taxon>Pseudomonas</taxon>
    </lineage>
</organism>
<evidence type="ECO:0000313" key="2">
    <source>
        <dbReference type="Proteomes" id="UP000198827"/>
    </source>
</evidence>
<dbReference type="AlphaFoldDB" id="A0A1H0JSM9"/>
<gene>
    <name evidence="1" type="ORF">SAMN04489798_3022</name>
</gene>
<sequence>MCSSAGMFRCESVTGRLNDSFRFKARLGCSALIDKYQLNQFRRAHSSNDLQHNQRARYISWRGVSGIVVSFVNGMAVDNKGTASINDLDAREAEEKLQPE</sequence>
<dbReference type="RefSeq" id="WP_090181945.1">
    <property type="nucleotide sequence ID" value="NZ_LT629705.1"/>
</dbReference>
<reference evidence="1 2" key="1">
    <citation type="submission" date="2016-10" db="EMBL/GenBank/DDBJ databases">
        <authorList>
            <person name="de Groot N.N."/>
        </authorList>
    </citation>
    <scope>NUCLEOTIDE SEQUENCE [LARGE SCALE GENOMIC DNA]</scope>
    <source>
        <strain evidence="1 2">CECT 7543</strain>
    </source>
</reference>
<dbReference type="EMBL" id="LT629705">
    <property type="protein sequence ID" value="SDO46549.1"/>
    <property type="molecule type" value="Genomic_DNA"/>
</dbReference>
<evidence type="ECO:0000313" key="1">
    <source>
        <dbReference type="EMBL" id="SDO46549.1"/>
    </source>
</evidence>
<proteinExistence type="predicted"/>
<name>A0A1H0JSM9_9PSED</name>